<dbReference type="AlphaFoldDB" id="A0A439CMF1"/>
<accession>A0A439CMF1</accession>
<keyword evidence="1" id="KW-1133">Transmembrane helix</keyword>
<feature type="transmembrane region" description="Helical" evidence="1">
    <location>
        <begin position="40"/>
        <end position="60"/>
    </location>
</feature>
<name>A0A439CMF1_9PEZI</name>
<evidence type="ECO:0000313" key="3">
    <source>
        <dbReference type="Proteomes" id="UP000286045"/>
    </source>
</evidence>
<comment type="caution">
    <text evidence="2">The sequence shown here is derived from an EMBL/GenBank/DDBJ whole genome shotgun (WGS) entry which is preliminary data.</text>
</comment>
<protein>
    <submittedName>
        <fullName evidence="2">Uncharacterized protein</fullName>
    </submittedName>
</protein>
<keyword evidence="1" id="KW-0812">Transmembrane</keyword>
<dbReference type="Proteomes" id="UP000286045">
    <property type="component" value="Unassembled WGS sequence"/>
</dbReference>
<proteinExistence type="predicted"/>
<feature type="transmembrane region" description="Helical" evidence="1">
    <location>
        <begin position="12"/>
        <end position="28"/>
    </location>
</feature>
<keyword evidence="3" id="KW-1185">Reference proteome</keyword>
<keyword evidence="1" id="KW-0472">Membrane</keyword>
<evidence type="ECO:0000256" key="1">
    <source>
        <dbReference type="SAM" id="Phobius"/>
    </source>
</evidence>
<reference evidence="2 3" key="1">
    <citation type="submission" date="2018-12" db="EMBL/GenBank/DDBJ databases">
        <title>Draft genome sequence of Xylaria grammica IHI A82.</title>
        <authorList>
            <person name="Buettner E."/>
            <person name="Kellner H."/>
        </authorList>
    </citation>
    <scope>NUCLEOTIDE SEQUENCE [LARGE SCALE GENOMIC DNA]</scope>
    <source>
        <strain evidence="2 3">IHI A82</strain>
    </source>
</reference>
<sequence>MLAETGEDGVVVAVQPTALYTLFYIMFYTSRKGVLHINMYFANGLSNAIVGALLATTALGDSLQVPRRAAADVVAREEARAVGGMATEAKMRKRADACINSISEKRQLAAREAKTVEIGEDMYGTGDDTIDTAGLATCFGVAFAGTWAEGKSGDFDRAMSHTYADAALDPDAPLAFIDLVDNVQQAIQAGLGVNRIVMVAADPASYTLEDGWSQEEIDMYADEYQAYLDAIAQAWTLSPEEKKHDYNEVWRLSIKSDKTIECGPEGGENKCQN</sequence>
<dbReference type="EMBL" id="RYZI01000830">
    <property type="protein sequence ID" value="RWA03342.1"/>
    <property type="molecule type" value="Genomic_DNA"/>
</dbReference>
<organism evidence="2 3">
    <name type="scientific">Xylaria grammica</name>
    <dbReference type="NCBI Taxonomy" id="363999"/>
    <lineage>
        <taxon>Eukaryota</taxon>
        <taxon>Fungi</taxon>
        <taxon>Dikarya</taxon>
        <taxon>Ascomycota</taxon>
        <taxon>Pezizomycotina</taxon>
        <taxon>Sordariomycetes</taxon>
        <taxon>Xylariomycetidae</taxon>
        <taxon>Xylariales</taxon>
        <taxon>Xylariaceae</taxon>
        <taxon>Xylaria</taxon>
    </lineage>
</organism>
<evidence type="ECO:0000313" key="2">
    <source>
        <dbReference type="EMBL" id="RWA03342.1"/>
    </source>
</evidence>
<gene>
    <name evidence="2" type="ORF">EKO27_g11763</name>
</gene>